<keyword evidence="8 11" id="KW-0067">ATP-binding</keyword>
<evidence type="ECO:0000256" key="1">
    <source>
        <dbReference type="ARBA" id="ARBA00001771"/>
    </source>
</evidence>
<evidence type="ECO:0000256" key="10">
    <source>
        <dbReference type="ARBA" id="ARBA00022977"/>
    </source>
</evidence>
<dbReference type="Proteomes" id="UP000809829">
    <property type="component" value="Unassembled WGS sequence"/>
</dbReference>
<sequence>MDINQVIRVVENVKQKTPLVHNITNVVVTNFTANGLLALGASPVMAYAKEEVEDMAKISRALVLNIGTLNETEVEAMILAGKSANAHGVPIVFDPVGAGATSYRTKTAQRIVEELDITVLRGNAAEVANVMGEQWLIKGVDAGEGHGDLVSLAESAAKQLKTVVVITGKQDIITDGVTTYIVHNGHVLSTKVTGAGCLLSAVVGACIGVEENPLTAAVSAVSSYGVAAELAAMKKEKEGPGSFQVEFLNQLSHLSAQHIKQYASIEKKESV</sequence>
<comment type="cofactor">
    <cofactor evidence="2 11">
        <name>Mg(2+)</name>
        <dbReference type="ChEBI" id="CHEBI:18420"/>
    </cofactor>
</comment>
<gene>
    <name evidence="11" type="primary">thiM</name>
    <name evidence="12" type="ORF">JOC83_001041</name>
</gene>
<name>A0ABS2QS35_9BACI</name>
<protein>
    <recommendedName>
        <fullName evidence="11">Hydroxyethylthiazole kinase</fullName>
        <ecNumber evidence="11">2.7.1.50</ecNumber>
    </recommendedName>
    <alternativeName>
        <fullName evidence="11">4-methyl-5-beta-hydroxyethylthiazole kinase</fullName>
        <shortName evidence="11">TH kinase</shortName>
        <shortName evidence="11">Thz kinase</shortName>
    </alternativeName>
</protein>
<dbReference type="PRINTS" id="PR01099">
    <property type="entry name" value="HYETHTZKNASE"/>
</dbReference>
<dbReference type="InterPro" id="IPR000417">
    <property type="entry name" value="Hyethyz_kinase"/>
</dbReference>
<evidence type="ECO:0000256" key="2">
    <source>
        <dbReference type="ARBA" id="ARBA00001946"/>
    </source>
</evidence>
<evidence type="ECO:0000256" key="9">
    <source>
        <dbReference type="ARBA" id="ARBA00022842"/>
    </source>
</evidence>
<feature type="binding site" evidence="11">
    <location>
        <position position="194"/>
    </location>
    <ligand>
        <name>substrate</name>
    </ligand>
</feature>
<evidence type="ECO:0000256" key="4">
    <source>
        <dbReference type="ARBA" id="ARBA00022679"/>
    </source>
</evidence>
<comment type="catalytic activity">
    <reaction evidence="1 11">
        <text>5-(2-hydroxyethyl)-4-methylthiazole + ATP = 4-methyl-5-(2-phosphooxyethyl)-thiazole + ADP + H(+)</text>
        <dbReference type="Rhea" id="RHEA:24212"/>
        <dbReference type="ChEBI" id="CHEBI:15378"/>
        <dbReference type="ChEBI" id="CHEBI:17957"/>
        <dbReference type="ChEBI" id="CHEBI:30616"/>
        <dbReference type="ChEBI" id="CHEBI:58296"/>
        <dbReference type="ChEBI" id="CHEBI:456216"/>
        <dbReference type="EC" id="2.7.1.50"/>
    </reaction>
</comment>
<organism evidence="12 13">
    <name type="scientific">Priestia iocasae</name>
    <dbReference type="NCBI Taxonomy" id="2291674"/>
    <lineage>
        <taxon>Bacteria</taxon>
        <taxon>Bacillati</taxon>
        <taxon>Bacillota</taxon>
        <taxon>Bacilli</taxon>
        <taxon>Bacillales</taxon>
        <taxon>Bacillaceae</taxon>
        <taxon>Priestia</taxon>
    </lineage>
</organism>
<evidence type="ECO:0000313" key="12">
    <source>
        <dbReference type="EMBL" id="MBM7702215.1"/>
    </source>
</evidence>
<dbReference type="RefSeq" id="WP_205184666.1">
    <property type="nucleotide sequence ID" value="NZ_JAFBFC010000001.1"/>
</dbReference>
<dbReference type="NCBIfam" id="NF006830">
    <property type="entry name" value="PRK09355.1"/>
    <property type="match status" value="1"/>
</dbReference>
<dbReference type="CDD" id="cd01170">
    <property type="entry name" value="THZ_kinase"/>
    <property type="match status" value="1"/>
</dbReference>
<comment type="caution">
    <text evidence="12">The sequence shown here is derived from an EMBL/GenBank/DDBJ whole genome shotgun (WGS) entry which is preliminary data.</text>
</comment>
<dbReference type="Gene3D" id="3.40.1190.20">
    <property type="match status" value="1"/>
</dbReference>
<keyword evidence="7 11" id="KW-0418">Kinase</keyword>
<evidence type="ECO:0000256" key="5">
    <source>
        <dbReference type="ARBA" id="ARBA00022723"/>
    </source>
</evidence>
<evidence type="ECO:0000256" key="6">
    <source>
        <dbReference type="ARBA" id="ARBA00022741"/>
    </source>
</evidence>
<keyword evidence="10 11" id="KW-0784">Thiamine biosynthesis</keyword>
<feature type="binding site" evidence="11">
    <location>
        <position position="167"/>
    </location>
    <ligand>
        <name>ATP</name>
        <dbReference type="ChEBI" id="CHEBI:30616"/>
    </ligand>
</feature>
<comment type="pathway">
    <text evidence="3 11">Cofactor biosynthesis; thiamine diphosphate biosynthesis; 4-methyl-5-(2-phosphoethyl)-thiazole from 5-(2-hydroxyethyl)-4-methylthiazole: step 1/1.</text>
</comment>
<feature type="binding site" evidence="11">
    <location>
        <position position="45"/>
    </location>
    <ligand>
        <name>substrate</name>
    </ligand>
</feature>
<dbReference type="GO" id="GO:0004417">
    <property type="term" value="F:hydroxyethylthiazole kinase activity"/>
    <property type="evidence" value="ECO:0007669"/>
    <property type="project" value="UniProtKB-EC"/>
</dbReference>
<dbReference type="InterPro" id="IPR029056">
    <property type="entry name" value="Ribokinase-like"/>
</dbReference>
<keyword evidence="4 11" id="KW-0808">Transferase</keyword>
<accession>A0ABS2QS35</accession>
<reference evidence="12 13" key="1">
    <citation type="submission" date="2021-01" db="EMBL/GenBank/DDBJ databases">
        <title>Genomic Encyclopedia of Type Strains, Phase IV (KMG-IV): sequencing the most valuable type-strain genomes for metagenomic binning, comparative biology and taxonomic classification.</title>
        <authorList>
            <person name="Goeker M."/>
        </authorList>
    </citation>
    <scope>NUCLEOTIDE SEQUENCE [LARGE SCALE GENOMIC DNA]</scope>
    <source>
        <strain evidence="12 13">DSM 104297</strain>
    </source>
</reference>
<dbReference type="Pfam" id="PF02110">
    <property type="entry name" value="HK"/>
    <property type="match status" value="1"/>
</dbReference>
<evidence type="ECO:0000313" key="13">
    <source>
        <dbReference type="Proteomes" id="UP000809829"/>
    </source>
</evidence>
<dbReference type="NCBIfam" id="TIGR00694">
    <property type="entry name" value="thiM"/>
    <property type="match status" value="1"/>
</dbReference>
<keyword evidence="6 11" id="KW-0547">Nucleotide-binding</keyword>
<evidence type="ECO:0000256" key="3">
    <source>
        <dbReference type="ARBA" id="ARBA00004868"/>
    </source>
</evidence>
<dbReference type="EC" id="2.7.1.50" evidence="11"/>
<feature type="binding site" evidence="11">
    <location>
        <position position="121"/>
    </location>
    <ligand>
        <name>ATP</name>
        <dbReference type="ChEBI" id="CHEBI:30616"/>
    </ligand>
</feature>
<evidence type="ECO:0000256" key="8">
    <source>
        <dbReference type="ARBA" id="ARBA00022840"/>
    </source>
</evidence>
<evidence type="ECO:0000256" key="7">
    <source>
        <dbReference type="ARBA" id="ARBA00022777"/>
    </source>
</evidence>
<dbReference type="SUPFAM" id="SSF53613">
    <property type="entry name" value="Ribokinase-like"/>
    <property type="match status" value="1"/>
</dbReference>
<comment type="function">
    <text evidence="11">Catalyzes the phosphorylation of the hydroxyl group of 4-methyl-5-beta-hydroxyethylthiazole (THZ).</text>
</comment>
<comment type="similarity">
    <text evidence="11">Belongs to the Thz kinase family.</text>
</comment>
<keyword evidence="13" id="KW-1185">Reference proteome</keyword>
<keyword evidence="5 11" id="KW-0479">Metal-binding</keyword>
<proteinExistence type="inferred from homology"/>
<keyword evidence="9 11" id="KW-0460">Magnesium</keyword>
<dbReference type="PIRSF" id="PIRSF000513">
    <property type="entry name" value="Thz_kinase"/>
    <property type="match status" value="1"/>
</dbReference>
<dbReference type="EMBL" id="JAFBFC010000001">
    <property type="protein sequence ID" value="MBM7702215.1"/>
    <property type="molecule type" value="Genomic_DNA"/>
</dbReference>
<dbReference type="HAMAP" id="MF_00228">
    <property type="entry name" value="Thz_kinase"/>
    <property type="match status" value="1"/>
</dbReference>
<evidence type="ECO:0000256" key="11">
    <source>
        <dbReference type="HAMAP-Rule" id="MF_00228"/>
    </source>
</evidence>